<comment type="caution">
    <text evidence="2">The sequence shown here is derived from an EMBL/GenBank/DDBJ whole genome shotgun (WGS) entry which is preliminary data.</text>
</comment>
<dbReference type="Proteomes" id="UP000663853">
    <property type="component" value="Unassembled WGS sequence"/>
</dbReference>
<dbReference type="AlphaFoldDB" id="A0A8H3GV81"/>
<evidence type="ECO:0000256" key="1">
    <source>
        <dbReference type="SAM" id="MobiDB-lite"/>
    </source>
</evidence>
<evidence type="ECO:0000313" key="3">
    <source>
        <dbReference type="Proteomes" id="UP000663853"/>
    </source>
</evidence>
<sequence length="158" mass="18622">MPPWCSSNNARNVMDPHPTIWTQSSWFVGVIHVASGFLAPPRGMERLEWYLRRERKEIKTIFHELREADDDDVWQAWMTQRIQLIRTREVQARPLIKWIESKERERKEAMNELKLARSVEAQARLLRLGSGLGLVRKRRRSEETPSAARRGTLSFMAK</sequence>
<organism evidence="2 3">
    <name type="scientific">Rhizoctonia solani</name>
    <dbReference type="NCBI Taxonomy" id="456999"/>
    <lineage>
        <taxon>Eukaryota</taxon>
        <taxon>Fungi</taxon>
        <taxon>Dikarya</taxon>
        <taxon>Basidiomycota</taxon>
        <taxon>Agaricomycotina</taxon>
        <taxon>Agaricomycetes</taxon>
        <taxon>Cantharellales</taxon>
        <taxon>Ceratobasidiaceae</taxon>
        <taxon>Rhizoctonia</taxon>
    </lineage>
</organism>
<gene>
    <name evidence="2" type="ORF">RDB_LOCUS70279</name>
</gene>
<proteinExistence type="predicted"/>
<reference evidence="2" key="1">
    <citation type="submission" date="2021-01" db="EMBL/GenBank/DDBJ databases">
        <authorList>
            <person name="Kaushik A."/>
        </authorList>
    </citation>
    <scope>NUCLEOTIDE SEQUENCE</scope>
    <source>
        <strain evidence="2">AG6-10EEA</strain>
    </source>
</reference>
<protein>
    <submittedName>
        <fullName evidence="2">Uncharacterized protein</fullName>
    </submittedName>
</protein>
<accession>A0A8H3GV81</accession>
<dbReference type="EMBL" id="CAJMXA010001657">
    <property type="protein sequence ID" value="CAE6467253.1"/>
    <property type="molecule type" value="Genomic_DNA"/>
</dbReference>
<feature type="region of interest" description="Disordered" evidence="1">
    <location>
        <begin position="138"/>
        <end position="158"/>
    </location>
</feature>
<evidence type="ECO:0000313" key="2">
    <source>
        <dbReference type="EMBL" id="CAE6467253.1"/>
    </source>
</evidence>
<name>A0A8H3GV81_9AGAM</name>